<evidence type="ECO:0000313" key="3">
    <source>
        <dbReference type="Proteomes" id="UP000254978"/>
    </source>
</evidence>
<dbReference type="EMBL" id="UGQT01000001">
    <property type="protein sequence ID" value="STZ61553.1"/>
    <property type="molecule type" value="Genomic_DNA"/>
</dbReference>
<feature type="signal peptide" evidence="1">
    <location>
        <begin position="1"/>
        <end position="20"/>
    </location>
</feature>
<feature type="chain" id="PRO_5016623672" description="Secreted protein" evidence="1">
    <location>
        <begin position="21"/>
        <end position="146"/>
    </location>
</feature>
<dbReference type="AlphaFoldDB" id="A0A378TNX6"/>
<evidence type="ECO:0000313" key="2">
    <source>
        <dbReference type="EMBL" id="STZ61553.1"/>
    </source>
</evidence>
<keyword evidence="1" id="KW-0732">Signal</keyword>
<name>A0A378TNX6_9MYCO</name>
<organism evidence="2 3">
    <name type="scientific">Mycolicibacterium tokaiense</name>
    <dbReference type="NCBI Taxonomy" id="39695"/>
    <lineage>
        <taxon>Bacteria</taxon>
        <taxon>Bacillati</taxon>
        <taxon>Actinomycetota</taxon>
        <taxon>Actinomycetes</taxon>
        <taxon>Mycobacteriales</taxon>
        <taxon>Mycobacteriaceae</taxon>
        <taxon>Mycolicibacterium</taxon>
    </lineage>
</organism>
<dbReference type="Proteomes" id="UP000254978">
    <property type="component" value="Unassembled WGS sequence"/>
</dbReference>
<dbReference type="OrthoDB" id="4714749at2"/>
<evidence type="ECO:0008006" key="4">
    <source>
        <dbReference type="Google" id="ProtNLM"/>
    </source>
</evidence>
<proteinExistence type="predicted"/>
<protein>
    <recommendedName>
        <fullName evidence="4">Secreted protein</fullName>
    </recommendedName>
</protein>
<keyword evidence="3" id="KW-1185">Reference proteome</keyword>
<reference evidence="2 3" key="1">
    <citation type="submission" date="2018-06" db="EMBL/GenBank/DDBJ databases">
        <authorList>
            <consortium name="Pathogen Informatics"/>
            <person name="Doyle S."/>
        </authorList>
    </citation>
    <scope>NUCLEOTIDE SEQUENCE [LARGE SCALE GENOMIC DNA]</scope>
    <source>
        <strain evidence="2 3">NCTC10821</strain>
    </source>
</reference>
<dbReference type="RefSeq" id="WP_115280456.1">
    <property type="nucleotide sequence ID" value="NZ_AP022600.1"/>
</dbReference>
<gene>
    <name evidence="2" type="ORF">NCTC10821_05108</name>
</gene>
<accession>A0A378TNX6</accession>
<evidence type="ECO:0000256" key="1">
    <source>
        <dbReference type="SAM" id="SignalP"/>
    </source>
</evidence>
<sequence length="146" mass="14687">MKYVLTAALAALALAPVASAQPHAGGPCPTGALTKLPDGGVLTCSGGTWTPFDGPYPSSDIWVSDAAGISLHGQGLRNPEIVSGQWTATPLDPAAACAATQSAVVAAGEVGPEQTTAGLPGQPLEVTVLPVVFRITLSGDCVWQKR</sequence>